<dbReference type="SMART" id="SM00220">
    <property type="entry name" value="S_TKc"/>
    <property type="match status" value="1"/>
</dbReference>
<dbReference type="Pfam" id="PF00069">
    <property type="entry name" value="Pkinase"/>
    <property type="match status" value="1"/>
</dbReference>
<dbReference type="PANTHER" id="PTHR43671">
    <property type="entry name" value="SERINE/THREONINE-PROTEIN KINASE NEK"/>
    <property type="match status" value="1"/>
</dbReference>
<keyword evidence="13" id="KW-1185">Reference proteome</keyword>
<dbReference type="InterPro" id="IPR050660">
    <property type="entry name" value="NEK_Ser/Thr_kinase"/>
</dbReference>
<dbReference type="SUPFAM" id="SSF56112">
    <property type="entry name" value="Protein kinase-like (PK-like)"/>
    <property type="match status" value="1"/>
</dbReference>
<reference evidence="12" key="1">
    <citation type="submission" date="2023-01" db="EMBL/GenBank/DDBJ databases">
        <title>Colletotrichum chrysophilum M932 genome sequence.</title>
        <authorList>
            <person name="Baroncelli R."/>
        </authorList>
    </citation>
    <scope>NUCLEOTIDE SEQUENCE</scope>
    <source>
        <strain evidence="12">M932</strain>
    </source>
</reference>
<evidence type="ECO:0000256" key="4">
    <source>
        <dbReference type="ARBA" id="ARBA00022741"/>
    </source>
</evidence>
<name>A0AAD9A593_9PEZI</name>
<keyword evidence="10" id="KW-0732">Signal</keyword>
<evidence type="ECO:0000256" key="3">
    <source>
        <dbReference type="ARBA" id="ARBA00022679"/>
    </source>
</evidence>
<feature type="region of interest" description="Disordered" evidence="9">
    <location>
        <begin position="447"/>
        <end position="471"/>
    </location>
</feature>
<feature type="compositionally biased region" description="Polar residues" evidence="9">
    <location>
        <begin position="592"/>
        <end position="628"/>
    </location>
</feature>
<gene>
    <name evidence="12" type="ORF">CCHR01_18067</name>
</gene>
<dbReference type="PROSITE" id="PS50011">
    <property type="entry name" value="PROTEIN_KINASE_DOM"/>
    <property type="match status" value="1"/>
</dbReference>
<dbReference type="Gene3D" id="1.10.510.10">
    <property type="entry name" value="Transferase(Phosphotransferase) domain 1"/>
    <property type="match status" value="1"/>
</dbReference>
<dbReference type="PANTHER" id="PTHR43671:SF98">
    <property type="entry name" value="SERINE_THREONINE-PROTEIN KINASE NEK11"/>
    <property type="match status" value="1"/>
</dbReference>
<evidence type="ECO:0000259" key="11">
    <source>
        <dbReference type="PROSITE" id="PS50011"/>
    </source>
</evidence>
<proteinExistence type="predicted"/>
<protein>
    <recommendedName>
        <fullName evidence="1">non-specific serine/threonine protein kinase</fullName>
        <ecNumber evidence="1">2.7.11.1</ecNumber>
    </recommendedName>
</protein>
<evidence type="ECO:0000313" key="13">
    <source>
        <dbReference type="Proteomes" id="UP001243330"/>
    </source>
</evidence>
<dbReference type="InterPro" id="IPR000719">
    <property type="entry name" value="Prot_kinase_dom"/>
</dbReference>
<dbReference type="GO" id="GO:0005524">
    <property type="term" value="F:ATP binding"/>
    <property type="evidence" value="ECO:0007669"/>
    <property type="project" value="UniProtKB-KW"/>
</dbReference>
<keyword evidence="2" id="KW-0723">Serine/threonine-protein kinase</keyword>
<keyword evidence="4" id="KW-0547">Nucleotide-binding</keyword>
<comment type="catalytic activity">
    <reaction evidence="8">
        <text>L-seryl-[protein] + ATP = O-phospho-L-seryl-[protein] + ADP + H(+)</text>
        <dbReference type="Rhea" id="RHEA:17989"/>
        <dbReference type="Rhea" id="RHEA-COMP:9863"/>
        <dbReference type="Rhea" id="RHEA-COMP:11604"/>
        <dbReference type="ChEBI" id="CHEBI:15378"/>
        <dbReference type="ChEBI" id="CHEBI:29999"/>
        <dbReference type="ChEBI" id="CHEBI:30616"/>
        <dbReference type="ChEBI" id="CHEBI:83421"/>
        <dbReference type="ChEBI" id="CHEBI:456216"/>
        <dbReference type="EC" id="2.7.11.1"/>
    </reaction>
</comment>
<evidence type="ECO:0000256" key="1">
    <source>
        <dbReference type="ARBA" id="ARBA00012513"/>
    </source>
</evidence>
<dbReference type="InterPro" id="IPR011009">
    <property type="entry name" value="Kinase-like_dom_sf"/>
</dbReference>
<comment type="catalytic activity">
    <reaction evidence="7">
        <text>L-threonyl-[protein] + ATP = O-phospho-L-threonyl-[protein] + ADP + H(+)</text>
        <dbReference type="Rhea" id="RHEA:46608"/>
        <dbReference type="Rhea" id="RHEA-COMP:11060"/>
        <dbReference type="Rhea" id="RHEA-COMP:11605"/>
        <dbReference type="ChEBI" id="CHEBI:15378"/>
        <dbReference type="ChEBI" id="CHEBI:30013"/>
        <dbReference type="ChEBI" id="CHEBI:30616"/>
        <dbReference type="ChEBI" id="CHEBI:61977"/>
        <dbReference type="ChEBI" id="CHEBI:456216"/>
        <dbReference type="EC" id="2.7.11.1"/>
    </reaction>
</comment>
<dbReference type="GO" id="GO:0004674">
    <property type="term" value="F:protein serine/threonine kinase activity"/>
    <property type="evidence" value="ECO:0007669"/>
    <property type="project" value="UniProtKB-KW"/>
</dbReference>
<feature type="compositionally biased region" description="Polar residues" evidence="9">
    <location>
        <begin position="541"/>
        <end position="571"/>
    </location>
</feature>
<feature type="chain" id="PRO_5042006102" description="non-specific serine/threonine protein kinase" evidence="10">
    <location>
        <begin position="18"/>
        <end position="718"/>
    </location>
</feature>
<dbReference type="EMBL" id="JAQOWY010000690">
    <property type="protein sequence ID" value="KAK1839314.1"/>
    <property type="molecule type" value="Genomic_DNA"/>
</dbReference>
<feature type="domain" description="Protein kinase" evidence="11">
    <location>
        <begin position="79"/>
        <end position="418"/>
    </location>
</feature>
<sequence>MNHYIVVFSILVLTSGAEHLELFTQEDIKDTSLPLHSIPESYRESRHKEAFEDFLKAQWKFCPLHFSIGTNPKPSKKNLSPRMIIPISPVGKIKINPEAKEETDAAVLYKVEFHPHSTLLTTPVVFKEYLKSGPEIQKLYDNEWALYTQLKEDSFNHIVRYHGSFQCLDRRTIVLEYAPGGDLLSYFRKRKPPSTDWHRKQFWQNLFGLLEGLVAIDDLTRYGDQSRDTWHLKGTHQDIRPQNILICGEPSDDDYSVPFKFADMGLAHIRKVKNEGIDRFATDHFGNGMYSAPEAFRDDGGIKTIRHKSDVYSLGGILSEALIWALWGERGREAYQAERVEATREIRLKGGYHEGAFHDGDGLLTVVERWHERAVDLTGGKAEALSQLIVKSMLAADPDRRKTAAELLENFTAIIPTLESDSSPRNYMSKRQQGWPLSPLSLATRSQTTPIGPRDAYQSPTPIARSSRVSSMQTNKSSIATFLTASPDLMEPFMSPLNVSTHEYTRPVDALHIGRRSDPQFGPQNNSSGPGCKGKLPASYSLPSQQEGPFFDETSSSRFGTNRTSLPIRTGSNRKKTTAQEPGRQSPRILSPVSTLNSRPATNVGSTMSPQHLSNGESSSHVFQQPSALQHAKPSLAGITVGSGSVERSQRKTSSEPPITIDQIWQTCFEPGGRSTHHFGRKLLRFNSETEDPLKAFPALQKTLKRLKGNNGRNQVNN</sequence>
<evidence type="ECO:0000256" key="7">
    <source>
        <dbReference type="ARBA" id="ARBA00047899"/>
    </source>
</evidence>
<dbReference type="AlphaFoldDB" id="A0AAD9A593"/>
<keyword evidence="5 12" id="KW-0418">Kinase</keyword>
<evidence type="ECO:0000256" key="6">
    <source>
        <dbReference type="ARBA" id="ARBA00022840"/>
    </source>
</evidence>
<feature type="region of interest" description="Disordered" evidence="9">
    <location>
        <begin position="514"/>
        <end position="630"/>
    </location>
</feature>
<accession>A0AAD9A593</accession>
<keyword evidence="3" id="KW-0808">Transferase</keyword>
<evidence type="ECO:0000256" key="8">
    <source>
        <dbReference type="ARBA" id="ARBA00048679"/>
    </source>
</evidence>
<dbReference type="Proteomes" id="UP001243330">
    <property type="component" value="Unassembled WGS sequence"/>
</dbReference>
<evidence type="ECO:0000256" key="9">
    <source>
        <dbReference type="SAM" id="MobiDB-lite"/>
    </source>
</evidence>
<dbReference type="EC" id="2.7.11.1" evidence="1"/>
<evidence type="ECO:0000313" key="12">
    <source>
        <dbReference type="EMBL" id="KAK1839314.1"/>
    </source>
</evidence>
<keyword evidence="6" id="KW-0067">ATP-binding</keyword>
<evidence type="ECO:0000256" key="10">
    <source>
        <dbReference type="SAM" id="SignalP"/>
    </source>
</evidence>
<evidence type="ECO:0000256" key="5">
    <source>
        <dbReference type="ARBA" id="ARBA00022777"/>
    </source>
</evidence>
<comment type="caution">
    <text evidence="12">The sequence shown here is derived from an EMBL/GenBank/DDBJ whole genome shotgun (WGS) entry which is preliminary data.</text>
</comment>
<evidence type="ECO:0000256" key="2">
    <source>
        <dbReference type="ARBA" id="ARBA00022527"/>
    </source>
</evidence>
<feature type="signal peptide" evidence="10">
    <location>
        <begin position="1"/>
        <end position="17"/>
    </location>
</feature>
<organism evidence="12 13">
    <name type="scientific">Colletotrichum chrysophilum</name>
    <dbReference type="NCBI Taxonomy" id="1836956"/>
    <lineage>
        <taxon>Eukaryota</taxon>
        <taxon>Fungi</taxon>
        <taxon>Dikarya</taxon>
        <taxon>Ascomycota</taxon>
        <taxon>Pezizomycotina</taxon>
        <taxon>Sordariomycetes</taxon>
        <taxon>Hypocreomycetidae</taxon>
        <taxon>Glomerellales</taxon>
        <taxon>Glomerellaceae</taxon>
        <taxon>Colletotrichum</taxon>
        <taxon>Colletotrichum gloeosporioides species complex</taxon>
    </lineage>
</organism>